<evidence type="ECO:0000313" key="3">
    <source>
        <dbReference type="EMBL" id="UYQ73597.1"/>
    </source>
</evidence>
<keyword evidence="2" id="KW-0732">Signal</keyword>
<organism evidence="3 4">
    <name type="scientific">Pelagibacterium flavum</name>
    <dbReference type="NCBI Taxonomy" id="2984530"/>
    <lineage>
        <taxon>Bacteria</taxon>
        <taxon>Pseudomonadati</taxon>
        <taxon>Pseudomonadota</taxon>
        <taxon>Alphaproteobacteria</taxon>
        <taxon>Hyphomicrobiales</taxon>
        <taxon>Devosiaceae</taxon>
        <taxon>Pelagibacterium</taxon>
    </lineage>
</organism>
<feature type="region of interest" description="Disordered" evidence="1">
    <location>
        <begin position="65"/>
        <end position="134"/>
    </location>
</feature>
<accession>A0ABY6IWD5</accession>
<feature type="compositionally biased region" description="Basic and acidic residues" evidence="1">
    <location>
        <begin position="121"/>
        <end position="134"/>
    </location>
</feature>
<protein>
    <submittedName>
        <fullName evidence="3">Uncharacterized protein</fullName>
    </submittedName>
</protein>
<evidence type="ECO:0000256" key="2">
    <source>
        <dbReference type="SAM" id="SignalP"/>
    </source>
</evidence>
<proteinExistence type="predicted"/>
<dbReference type="RefSeq" id="WP_264227158.1">
    <property type="nucleotide sequence ID" value="NZ_CP107716.1"/>
</dbReference>
<sequence>MKLSLISVIVGLSMAAPGAALAQEVVSCDPQSIAQLLGLEPIPGCEADVSDPDGEEPVNERLTGLQTAHEASGGRSTEALEHANAMSGGAVLAAHMNGDDDDDDEEEEEVELEEEDDDENEGRGRPEDAGRGRP</sequence>
<evidence type="ECO:0000256" key="1">
    <source>
        <dbReference type="SAM" id="MobiDB-lite"/>
    </source>
</evidence>
<feature type="signal peptide" evidence="2">
    <location>
        <begin position="1"/>
        <end position="22"/>
    </location>
</feature>
<feature type="chain" id="PRO_5046800945" evidence="2">
    <location>
        <begin position="23"/>
        <end position="134"/>
    </location>
</feature>
<gene>
    <name evidence="3" type="ORF">OF122_07535</name>
</gene>
<dbReference type="EMBL" id="CP107716">
    <property type="protein sequence ID" value="UYQ73597.1"/>
    <property type="molecule type" value="Genomic_DNA"/>
</dbReference>
<reference evidence="3" key="1">
    <citation type="submission" date="2022-10" db="EMBL/GenBank/DDBJ databases">
        <title>YIM 151497 complete genome.</title>
        <authorList>
            <person name="Chen X."/>
        </authorList>
    </citation>
    <scope>NUCLEOTIDE SEQUENCE</scope>
    <source>
        <strain evidence="3">YIM 151497</strain>
    </source>
</reference>
<keyword evidence="4" id="KW-1185">Reference proteome</keyword>
<evidence type="ECO:0000313" key="4">
    <source>
        <dbReference type="Proteomes" id="UP001163882"/>
    </source>
</evidence>
<name>A0ABY6IWD5_9HYPH</name>
<feature type="compositionally biased region" description="Acidic residues" evidence="1">
    <location>
        <begin position="99"/>
        <end position="120"/>
    </location>
</feature>
<dbReference type="Proteomes" id="UP001163882">
    <property type="component" value="Chromosome"/>
</dbReference>